<dbReference type="EMBL" id="JAFNEN010000484">
    <property type="protein sequence ID" value="KAG8182007.1"/>
    <property type="molecule type" value="Genomic_DNA"/>
</dbReference>
<dbReference type="AlphaFoldDB" id="A0AAV6UBT5"/>
<reference evidence="1 2" key="1">
    <citation type="journal article" date="2022" name="Nat. Ecol. Evol.">
        <title>A masculinizing supergene underlies an exaggerated male reproductive morph in a spider.</title>
        <authorList>
            <person name="Hendrickx F."/>
            <person name="De Corte Z."/>
            <person name="Sonet G."/>
            <person name="Van Belleghem S.M."/>
            <person name="Kostlbacher S."/>
            <person name="Vangestel C."/>
        </authorList>
    </citation>
    <scope>NUCLEOTIDE SEQUENCE [LARGE SCALE GENOMIC DNA]</scope>
    <source>
        <strain evidence="1">W744_W776</strain>
    </source>
</reference>
<proteinExistence type="predicted"/>
<comment type="caution">
    <text evidence="1">The sequence shown here is derived from an EMBL/GenBank/DDBJ whole genome shotgun (WGS) entry which is preliminary data.</text>
</comment>
<organism evidence="1 2">
    <name type="scientific">Oedothorax gibbosus</name>
    <dbReference type="NCBI Taxonomy" id="931172"/>
    <lineage>
        <taxon>Eukaryota</taxon>
        <taxon>Metazoa</taxon>
        <taxon>Ecdysozoa</taxon>
        <taxon>Arthropoda</taxon>
        <taxon>Chelicerata</taxon>
        <taxon>Arachnida</taxon>
        <taxon>Araneae</taxon>
        <taxon>Araneomorphae</taxon>
        <taxon>Entelegynae</taxon>
        <taxon>Araneoidea</taxon>
        <taxon>Linyphiidae</taxon>
        <taxon>Erigoninae</taxon>
        <taxon>Oedothorax</taxon>
    </lineage>
</organism>
<sequence length="96" mass="11296">MAEAKSQKRISNRAGLKFKRCRKAEKRKQILTCVEVLFCVSKIILFCDRNNNALERRLRKLAKFEHSLRELQALQFGDLIIIVKENVHDNSIYVYS</sequence>
<protein>
    <recommendedName>
        <fullName evidence="3">MADS-box domain-containing protein</fullName>
    </recommendedName>
</protein>
<dbReference type="Proteomes" id="UP000827092">
    <property type="component" value="Unassembled WGS sequence"/>
</dbReference>
<evidence type="ECO:0008006" key="3">
    <source>
        <dbReference type="Google" id="ProtNLM"/>
    </source>
</evidence>
<gene>
    <name evidence="1" type="ORF">JTE90_012029</name>
</gene>
<keyword evidence="2" id="KW-1185">Reference proteome</keyword>
<evidence type="ECO:0000313" key="2">
    <source>
        <dbReference type="Proteomes" id="UP000827092"/>
    </source>
</evidence>
<name>A0AAV6UBT5_9ARAC</name>
<evidence type="ECO:0000313" key="1">
    <source>
        <dbReference type="EMBL" id="KAG8182007.1"/>
    </source>
</evidence>
<accession>A0AAV6UBT5</accession>